<name>A0A653CD30_CALMS</name>
<dbReference type="AlphaFoldDB" id="A0A653CD30"/>
<evidence type="ECO:0008006" key="3">
    <source>
        <dbReference type="Google" id="ProtNLM"/>
    </source>
</evidence>
<keyword evidence="2" id="KW-1185">Reference proteome</keyword>
<evidence type="ECO:0000313" key="1">
    <source>
        <dbReference type="EMBL" id="VEN45294.1"/>
    </source>
</evidence>
<dbReference type="Proteomes" id="UP000410492">
    <property type="component" value="Unassembled WGS sequence"/>
</dbReference>
<gene>
    <name evidence="1" type="ORF">CALMAC_LOCUS7792</name>
</gene>
<evidence type="ECO:0000313" key="2">
    <source>
        <dbReference type="Proteomes" id="UP000410492"/>
    </source>
</evidence>
<dbReference type="OrthoDB" id="330671at2759"/>
<accession>A0A653CD30</accession>
<dbReference type="InterPro" id="IPR014729">
    <property type="entry name" value="Rossmann-like_a/b/a_fold"/>
</dbReference>
<protein>
    <recommendedName>
        <fullName evidence="3">Cytidyltransferase-like domain-containing protein</fullName>
    </recommendedName>
</protein>
<proteinExistence type="predicted"/>
<reference evidence="1 2" key="1">
    <citation type="submission" date="2019-01" db="EMBL/GenBank/DDBJ databases">
        <authorList>
            <person name="Sayadi A."/>
        </authorList>
    </citation>
    <scope>NUCLEOTIDE SEQUENCE [LARGE SCALE GENOMIC DNA]</scope>
</reference>
<feature type="non-terminal residue" evidence="1">
    <location>
        <position position="181"/>
    </location>
</feature>
<organism evidence="1 2">
    <name type="scientific">Callosobruchus maculatus</name>
    <name type="common">Southern cowpea weevil</name>
    <name type="synonym">Pulse bruchid</name>
    <dbReference type="NCBI Taxonomy" id="64391"/>
    <lineage>
        <taxon>Eukaryota</taxon>
        <taxon>Metazoa</taxon>
        <taxon>Ecdysozoa</taxon>
        <taxon>Arthropoda</taxon>
        <taxon>Hexapoda</taxon>
        <taxon>Insecta</taxon>
        <taxon>Pterygota</taxon>
        <taxon>Neoptera</taxon>
        <taxon>Endopterygota</taxon>
        <taxon>Coleoptera</taxon>
        <taxon>Polyphaga</taxon>
        <taxon>Cucujiformia</taxon>
        <taxon>Chrysomeloidea</taxon>
        <taxon>Chrysomelidae</taxon>
        <taxon>Bruchinae</taxon>
        <taxon>Bruchini</taxon>
        <taxon>Callosobruchus</taxon>
    </lineage>
</organism>
<dbReference type="EMBL" id="CAACVG010007413">
    <property type="protein sequence ID" value="VEN45294.1"/>
    <property type="molecule type" value="Genomic_DNA"/>
</dbReference>
<dbReference type="Gene3D" id="3.40.50.620">
    <property type="entry name" value="HUPs"/>
    <property type="match status" value="1"/>
</dbReference>
<sequence>MSAQTGLLVVSNPKHISKILSSVHKQVKNTLYIQLLSALGDPLGAFQPKIFNNWPKFSKTLFNIYSQVAVHCNHLDVKVLISGLKYNIPKIHTNHPIDLVIFDKTYSQADIENFINAKINNITERYETITVDTGKAEFDEGTTDETVCDHVVLGGTFDRIHVAHKFLLSEVALRARKVATV</sequence>